<dbReference type="EMBL" id="MWQN01000001">
    <property type="protein sequence ID" value="OPC83680.1"/>
    <property type="molecule type" value="Genomic_DNA"/>
</dbReference>
<feature type="compositionally biased region" description="Pro residues" evidence="1">
    <location>
        <begin position="146"/>
        <end position="162"/>
    </location>
</feature>
<protein>
    <submittedName>
        <fullName evidence="2">Uncharacterized protein</fullName>
    </submittedName>
</protein>
<organism evidence="2 3">
    <name type="scientific">Embleya scabrispora</name>
    <dbReference type="NCBI Taxonomy" id="159449"/>
    <lineage>
        <taxon>Bacteria</taxon>
        <taxon>Bacillati</taxon>
        <taxon>Actinomycetota</taxon>
        <taxon>Actinomycetes</taxon>
        <taxon>Kitasatosporales</taxon>
        <taxon>Streptomycetaceae</taxon>
        <taxon>Embleya</taxon>
    </lineage>
</organism>
<feature type="compositionally biased region" description="Low complexity" evidence="1">
    <location>
        <begin position="1"/>
        <end position="10"/>
    </location>
</feature>
<gene>
    <name evidence="2" type="ORF">B4N89_24500</name>
</gene>
<name>A0A1T3P451_9ACTN</name>
<sequence length="162" mass="16065">MTGRPPSCGSPLPPPGATGSRGGNPIPRRRPVSGGMRIAGSVVPPGPRCVTRLPTRTGPGYPSKSSPALPGSRPAMCGWSCTARAPPPSRVRFASQENSCPPHPPGPSASTCGAGSTTGCTTSAPSPACGTTVTGGWSNTTTAPSPTRPPPRPPPRCTGPGP</sequence>
<proteinExistence type="predicted"/>
<keyword evidence="3" id="KW-1185">Reference proteome</keyword>
<evidence type="ECO:0000313" key="3">
    <source>
        <dbReference type="Proteomes" id="UP000190037"/>
    </source>
</evidence>
<reference evidence="2 3" key="1">
    <citation type="submission" date="2017-03" db="EMBL/GenBank/DDBJ databases">
        <title>Draft genome sequence of Streptomyces scabrisporus NF3, endophyte isolated from Amphipterygium adstringens.</title>
        <authorList>
            <person name="Vazquez M."/>
            <person name="Ceapa C.D."/>
            <person name="Rodriguez Luna D."/>
            <person name="Sanchez Esquivel S."/>
        </authorList>
    </citation>
    <scope>NUCLEOTIDE SEQUENCE [LARGE SCALE GENOMIC DNA]</scope>
    <source>
        <strain evidence="2 3">NF3</strain>
    </source>
</reference>
<dbReference type="AlphaFoldDB" id="A0A1T3P451"/>
<dbReference type="Proteomes" id="UP000190037">
    <property type="component" value="Unassembled WGS sequence"/>
</dbReference>
<evidence type="ECO:0000256" key="1">
    <source>
        <dbReference type="SAM" id="MobiDB-lite"/>
    </source>
</evidence>
<comment type="caution">
    <text evidence="2">The sequence shown here is derived from an EMBL/GenBank/DDBJ whole genome shotgun (WGS) entry which is preliminary data.</text>
</comment>
<feature type="compositionally biased region" description="Low complexity" evidence="1">
    <location>
        <begin position="108"/>
        <end position="145"/>
    </location>
</feature>
<evidence type="ECO:0000313" key="2">
    <source>
        <dbReference type="EMBL" id="OPC83680.1"/>
    </source>
</evidence>
<accession>A0A1T3P451</accession>
<feature type="region of interest" description="Disordered" evidence="1">
    <location>
        <begin position="1"/>
        <end position="162"/>
    </location>
</feature>